<name>A0A0K1LKR3_9CAUD</name>
<evidence type="ECO:0000313" key="2">
    <source>
        <dbReference type="Proteomes" id="UP000203373"/>
    </source>
</evidence>
<keyword evidence="2" id="KW-1185">Reference proteome</keyword>
<dbReference type="RefSeq" id="YP_009202839.1">
    <property type="nucleotide sequence ID" value="NC_028847.1"/>
</dbReference>
<dbReference type="EMBL" id="KT176190">
    <property type="protein sequence ID" value="AKU42765.1"/>
    <property type="molecule type" value="Genomic_DNA"/>
</dbReference>
<reference evidence="2" key="1">
    <citation type="submission" date="2015-06" db="EMBL/GenBank/DDBJ databases">
        <title>Isolation and characterization of a T4-like phage QL01 with wide host range against APEC.</title>
        <authorList>
            <person name="Xu J."/>
            <person name="Chen M."/>
            <person name="Zhang W."/>
        </authorList>
    </citation>
    <scope>NUCLEOTIDE SEQUENCE [LARGE SCALE GENOMIC DNA]</scope>
</reference>
<protein>
    <submittedName>
        <fullName evidence="1">Uncharacterized protein</fullName>
    </submittedName>
</protein>
<dbReference type="KEGG" id="vg:26629827"/>
<proteinExistence type="predicted"/>
<gene>
    <name evidence="1" type="ORF">QL01_108</name>
</gene>
<dbReference type="Proteomes" id="UP000203373">
    <property type="component" value="Segment"/>
</dbReference>
<organism evidence="1 2">
    <name type="scientific">Escherichia phage QL01</name>
    <dbReference type="NCBI Taxonomy" id="1673871"/>
    <lineage>
        <taxon>Viruses</taxon>
        <taxon>Duplodnaviria</taxon>
        <taxon>Heunggongvirae</taxon>
        <taxon>Uroviricota</taxon>
        <taxon>Caudoviricetes</taxon>
        <taxon>Pantevenvirales</taxon>
        <taxon>Straboviridae</taxon>
        <taxon>Tevenvirinae</taxon>
        <taxon>Dhakavirus</taxon>
        <taxon>Dhakavirus ql01</taxon>
    </lineage>
</organism>
<accession>A0A0K1LKR3</accession>
<dbReference type="GeneID" id="26629827"/>
<sequence>MKIESLQDFQRIIGEACTGYHKYLLDDQMACLEEGEVQYAAQRLEQVKEFYPVLVEICSAAGKLTPFQE</sequence>
<evidence type="ECO:0000313" key="1">
    <source>
        <dbReference type="EMBL" id="AKU42765.1"/>
    </source>
</evidence>